<dbReference type="EMBL" id="HBUE01338887">
    <property type="protein sequence ID" value="CAG6597544.1"/>
    <property type="molecule type" value="Transcribed_RNA"/>
</dbReference>
<accession>A0A8D8I197</accession>
<protein>
    <submittedName>
        <fullName evidence="1">(northern house mosquito) hypothetical protein</fullName>
    </submittedName>
</protein>
<dbReference type="EMBL" id="HBUE01232058">
    <property type="protein sequence ID" value="CAG6545399.1"/>
    <property type="molecule type" value="Transcribed_RNA"/>
</dbReference>
<reference evidence="1" key="1">
    <citation type="submission" date="2021-05" db="EMBL/GenBank/DDBJ databases">
        <authorList>
            <person name="Alioto T."/>
            <person name="Alioto T."/>
            <person name="Gomez Garrido J."/>
        </authorList>
    </citation>
    <scope>NUCLEOTIDE SEQUENCE</scope>
</reference>
<evidence type="ECO:0000313" key="1">
    <source>
        <dbReference type="EMBL" id="CAG6545399.1"/>
    </source>
</evidence>
<dbReference type="AlphaFoldDB" id="A0A8D8I197"/>
<name>A0A8D8I197_CULPI</name>
<proteinExistence type="predicted"/>
<organism evidence="1">
    <name type="scientific">Culex pipiens</name>
    <name type="common">House mosquito</name>
    <dbReference type="NCBI Taxonomy" id="7175"/>
    <lineage>
        <taxon>Eukaryota</taxon>
        <taxon>Metazoa</taxon>
        <taxon>Ecdysozoa</taxon>
        <taxon>Arthropoda</taxon>
        <taxon>Hexapoda</taxon>
        <taxon>Insecta</taxon>
        <taxon>Pterygota</taxon>
        <taxon>Neoptera</taxon>
        <taxon>Endopterygota</taxon>
        <taxon>Diptera</taxon>
        <taxon>Nematocera</taxon>
        <taxon>Culicoidea</taxon>
        <taxon>Culicidae</taxon>
        <taxon>Culicinae</taxon>
        <taxon>Culicini</taxon>
        <taxon>Culex</taxon>
        <taxon>Culex</taxon>
    </lineage>
</organism>
<sequence>MYTTVGLLSCPYVVTGTSTLFSSAGFGNPLELPSSGTSVVVVVVDGLTRLLSCDGRAVVQRSGRGVVWDRTRTTLEAPASTTPFTISYAKPWVGRVVVGRRRDGFGAGGE</sequence>